<comment type="caution">
    <text evidence="2">The sequence shown here is derived from an EMBL/GenBank/DDBJ whole genome shotgun (WGS) entry which is preliminary data.</text>
</comment>
<dbReference type="AlphaFoldDB" id="A0A3M7RQ38"/>
<sequence>MTRMEKTMKNMSSNSIKGRCNKETRKGTNQNALLIIANSRKINCIGTIFKSLLVNYIHMEFLLNEVAKI</sequence>
<evidence type="ECO:0000313" key="2">
    <source>
        <dbReference type="EMBL" id="RNA25477.1"/>
    </source>
</evidence>
<evidence type="ECO:0000256" key="1">
    <source>
        <dbReference type="SAM" id="MobiDB-lite"/>
    </source>
</evidence>
<organism evidence="2 3">
    <name type="scientific">Brachionus plicatilis</name>
    <name type="common">Marine rotifer</name>
    <name type="synonym">Brachionus muelleri</name>
    <dbReference type="NCBI Taxonomy" id="10195"/>
    <lineage>
        <taxon>Eukaryota</taxon>
        <taxon>Metazoa</taxon>
        <taxon>Spiralia</taxon>
        <taxon>Gnathifera</taxon>
        <taxon>Rotifera</taxon>
        <taxon>Eurotatoria</taxon>
        <taxon>Monogononta</taxon>
        <taxon>Pseudotrocha</taxon>
        <taxon>Ploima</taxon>
        <taxon>Brachionidae</taxon>
        <taxon>Brachionus</taxon>
    </lineage>
</organism>
<protein>
    <submittedName>
        <fullName evidence="2">Uncharacterized protein</fullName>
    </submittedName>
</protein>
<accession>A0A3M7RQ38</accession>
<dbReference type="EMBL" id="REGN01002926">
    <property type="protein sequence ID" value="RNA25477.1"/>
    <property type="molecule type" value="Genomic_DNA"/>
</dbReference>
<name>A0A3M7RQ38_BRAPC</name>
<keyword evidence="3" id="KW-1185">Reference proteome</keyword>
<evidence type="ECO:0000313" key="3">
    <source>
        <dbReference type="Proteomes" id="UP000276133"/>
    </source>
</evidence>
<gene>
    <name evidence="2" type="ORF">BpHYR1_034516</name>
</gene>
<dbReference type="Proteomes" id="UP000276133">
    <property type="component" value="Unassembled WGS sequence"/>
</dbReference>
<feature type="region of interest" description="Disordered" evidence="1">
    <location>
        <begin position="1"/>
        <end position="23"/>
    </location>
</feature>
<proteinExistence type="predicted"/>
<reference evidence="2 3" key="1">
    <citation type="journal article" date="2018" name="Sci. Rep.">
        <title>Genomic signatures of local adaptation to the degree of environmental predictability in rotifers.</title>
        <authorList>
            <person name="Franch-Gras L."/>
            <person name="Hahn C."/>
            <person name="Garcia-Roger E.M."/>
            <person name="Carmona M.J."/>
            <person name="Serra M."/>
            <person name="Gomez A."/>
        </authorList>
    </citation>
    <scope>NUCLEOTIDE SEQUENCE [LARGE SCALE GENOMIC DNA]</scope>
    <source>
        <strain evidence="2">HYR1</strain>
    </source>
</reference>